<comment type="caution">
    <text evidence="7">The sequence shown here is derived from an EMBL/GenBank/DDBJ whole genome shotgun (WGS) entry which is preliminary data.</text>
</comment>
<dbReference type="InterPro" id="IPR001604">
    <property type="entry name" value="Endo_G_ENPP1-like_dom"/>
</dbReference>
<dbReference type="SMART" id="SM00892">
    <property type="entry name" value="Endonuclease_NS"/>
    <property type="match status" value="1"/>
</dbReference>
<evidence type="ECO:0000313" key="7">
    <source>
        <dbReference type="EMBL" id="MBB4045195.1"/>
    </source>
</evidence>
<dbReference type="RefSeq" id="WP_044162456.1">
    <property type="nucleotide sequence ID" value="NZ_JACIER010000013.1"/>
</dbReference>
<dbReference type="InterPro" id="IPR020821">
    <property type="entry name" value="ENPP1-3/EXOG-like_nuc-like"/>
</dbReference>
<dbReference type="GO" id="GO:0046872">
    <property type="term" value="F:metal ion binding"/>
    <property type="evidence" value="ECO:0007669"/>
    <property type="project" value="UniProtKB-KW"/>
</dbReference>
<dbReference type="AlphaFoldDB" id="A0A840D9A3"/>
<evidence type="ECO:0000259" key="5">
    <source>
        <dbReference type="SMART" id="SM00477"/>
    </source>
</evidence>
<dbReference type="Gene3D" id="2.60.40.10">
    <property type="entry name" value="Immunoglobulins"/>
    <property type="match status" value="1"/>
</dbReference>
<feature type="domain" description="DNA/RNA non-specific endonuclease/pyrophosphatase/phosphodiesterase" evidence="6">
    <location>
        <begin position="181"/>
        <end position="383"/>
    </location>
</feature>
<dbReference type="PANTHER" id="PTHR13966">
    <property type="entry name" value="ENDONUCLEASE RELATED"/>
    <property type="match status" value="1"/>
</dbReference>
<dbReference type="SMART" id="SM00477">
    <property type="entry name" value="NUC"/>
    <property type="match status" value="1"/>
</dbReference>
<keyword evidence="2" id="KW-0479">Metal-binding</keyword>
<dbReference type="Proteomes" id="UP000560658">
    <property type="component" value="Unassembled WGS sequence"/>
</dbReference>
<dbReference type="EMBL" id="JACIER010000013">
    <property type="protein sequence ID" value="MBB4045195.1"/>
    <property type="molecule type" value="Genomic_DNA"/>
</dbReference>
<dbReference type="PANTHER" id="PTHR13966:SF5">
    <property type="entry name" value="ENDONUCLEASE G, MITOCHONDRIAL"/>
    <property type="match status" value="1"/>
</dbReference>
<evidence type="ECO:0000256" key="3">
    <source>
        <dbReference type="SAM" id="MobiDB-lite"/>
    </source>
</evidence>
<sequence length="399" mass="44217">MKQKYNGALLALLTMFLFMSCSDNNTDDNKGFSIALDRANNEISGDGGPFSLQVNTTGTWTATIKESWCKLSKNEGIGSGSVIGVVAVNNGEARTATILVTSNGETQSIVLTQTKRDGNSTDPDPEDPDPENPDPEDPDPEDPDPTPTPEGYANRIEIPKLKGGALNIFHTFLADNQNGKKVITYSYEYDCTKKHTRWVAFTFDNLTCQSKVKRSDAWSTDPNIPAQYRTSKSDYNPAFTRGHLVASSDRVYSTAANKQTFYYSNMSPQQSTGFNSGGGVWNNIEDKVQAWSQITNASDTLYVVKGGTIDKDSDIREWTSSGVAVPKYYFMTILSYKNKQYKGMAFYVEHKANTSKDLKQFAMSIDELEAKTGIDFFHNLDKSTEAAVEANYQASDWSW</sequence>
<dbReference type="InterPro" id="IPR044925">
    <property type="entry name" value="His-Me_finger_sf"/>
</dbReference>
<feature type="active site" description="Proton acceptor" evidence="1">
    <location>
        <position position="243"/>
    </location>
</feature>
<dbReference type="PROSITE" id="PS51257">
    <property type="entry name" value="PROKAR_LIPOPROTEIN"/>
    <property type="match status" value="1"/>
</dbReference>
<evidence type="ECO:0000256" key="4">
    <source>
        <dbReference type="SAM" id="SignalP"/>
    </source>
</evidence>
<feature type="region of interest" description="Disordered" evidence="3">
    <location>
        <begin position="108"/>
        <end position="153"/>
    </location>
</feature>
<dbReference type="SUPFAM" id="SSF54060">
    <property type="entry name" value="His-Me finger endonucleases"/>
    <property type="match status" value="1"/>
</dbReference>
<accession>A0A840D9A3</accession>
<reference evidence="7" key="1">
    <citation type="submission" date="2020-08" db="EMBL/GenBank/DDBJ databases">
        <title>Genomic Encyclopedia of Type Strains, Phase IV (KMG-IV): sequencing the most valuable type-strain genomes for metagenomic binning, comparative biology and taxonomic classification.</title>
        <authorList>
            <person name="Goeker M."/>
        </authorList>
    </citation>
    <scope>NUCLEOTIDE SEQUENCE [LARGE SCALE GENOMIC DNA]</scope>
    <source>
        <strain evidence="7">DSM 105720</strain>
    </source>
</reference>
<dbReference type="GO" id="GO:0016787">
    <property type="term" value="F:hydrolase activity"/>
    <property type="evidence" value="ECO:0007669"/>
    <property type="project" value="InterPro"/>
</dbReference>
<dbReference type="CDD" id="cd14948">
    <property type="entry name" value="BACON"/>
    <property type="match status" value="1"/>
</dbReference>
<name>A0A840D9A3_9BACE</name>
<dbReference type="GO" id="GO:0004519">
    <property type="term" value="F:endonuclease activity"/>
    <property type="evidence" value="ECO:0007669"/>
    <property type="project" value="UniProtKB-KW"/>
</dbReference>
<feature type="compositionally biased region" description="Acidic residues" evidence="3">
    <location>
        <begin position="123"/>
        <end position="144"/>
    </location>
</feature>
<keyword evidence="4" id="KW-0732">Signal</keyword>
<evidence type="ECO:0000256" key="2">
    <source>
        <dbReference type="PIRSR" id="PIRSR640255-2"/>
    </source>
</evidence>
<dbReference type="InterPro" id="IPR044929">
    <property type="entry name" value="DNA/RNA_non-sp_Endonuclease_sf"/>
</dbReference>
<dbReference type="InterPro" id="IPR040255">
    <property type="entry name" value="Non-specific_endonuclease"/>
</dbReference>
<evidence type="ECO:0000313" key="8">
    <source>
        <dbReference type="Proteomes" id="UP000560658"/>
    </source>
</evidence>
<dbReference type="InterPro" id="IPR013783">
    <property type="entry name" value="Ig-like_fold"/>
</dbReference>
<dbReference type="InterPro" id="IPR024361">
    <property type="entry name" value="BACON"/>
</dbReference>
<feature type="signal peptide" evidence="4">
    <location>
        <begin position="1"/>
        <end position="25"/>
    </location>
</feature>
<dbReference type="GO" id="GO:0003676">
    <property type="term" value="F:nucleic acid binding"/>
    <property type="evidence" value="ECO:0007669"/>
    <property type="project" value="InterPro"/>
</dbReference>
<dbReference type="Pfam" id="PF13004">
    <property type="entry name" value="BACON"/>
    <property type="match status" value="1"/>
</dbReference>
<keyword evidence="8" id="KW-1185">Reference proteome</keyword>
<feature type="binding site" evidence="2">
    <location>
        <position position="275"/>
    </location>
    <ligand>
        <name>Mg(2+)</name>
        <dbReference type="ChEBI" id="CHEBI:18420"/>
        <note>catalytic</note>
    </ligand>
</feature>
<feature type="chain" id="PRO_5032721005" evidence="4">
    <location>
        <begin position="26"/>
        <end position="399"/>
    </location>
</feature>
<feature type="domain" description="ENPP1-3/EXOG-like endonuclease/phosphodiesterase" evidence="5">
    <location>
        <begin position="184"/>
        <end position="383"/>
    </location>
</feature>
<keyword evidence="7" id="KW-0378">Hydrolase</keyword>
<dbReference type="Gene3D" id="3.40.570.10">
    <property type="entry name" value="Extracellular Endonuclease, subunit A"/>
    <property type="match status" value="1"/>
</dbReference>
<keyword evidence="7" id="KW-0255">Endonuclease</keyword>
<organism evidence="7 8">
    <name type="scientific">Bacteroides reticulotermitis</name>
    <dbReference type="NCBI Taxonomy" id="1133319"/>
    <lineage>
        <taxon>Bacteria</taxon>
        <taxon>Pseudomonadati</taxon>
        <taxon>Bacteroidota</taxon>
        <taxon>Bacteroidia</taxon>
        <taxon>Bacteroidales</taxon>
        <taxon>Bacteroidaceae</taxon>
        <taxon>Bacteroides</taxon>
    </lineage>
</organism>
<proteinExistence type="predicted"/>
<dbReference type="Pfam" id="PF01223">
    <property type="entry name" value="Endonuclease_NS"/>
    <property type="match status" value="1"/>
</dbReference>
<evidence type="ECO:0000259" key="6">
    <source>
        <dbReference type="SMART" id="SM00892"/>
    </source>
</evidence>
<evidence type="ECO:0000256" key="1">
    <source>
        <dbReference type="PIRSR" id="PIRSR640255-1"/>
    </source>
</evidence>
<gene>
    <name evidence="7" type="ORF">GGR06_003006</name>
</gene>
<protein>
    <submittedName>
        <fullName evidence="7">Endonuclease G</fullName>
    </submittedName>
</protein>
<keyword evidence="7" id="KW-0540">Nuclease</keyword>